<dbReference type="PANTHER" id="PTHR31270">
    <property type="entry name" value="GLUTAMINYL-PEPTIDE CYCLOTRANSFERASE"/>
    <property type="match status" value="1"/>
</dbReference>
<dbReference type="Pfam" id="PF05096">
    <property type="entry name" value="Glu_cyclase_2"/>
    <property type="match status" value="1"/>
</dbReference>
<comment type="caution">
    <text evidence="3">The sequence shown here is derived from an EMBL/GenBank/DDBJ whole genome shotgun (WGS) entry which is preliminary data.</text>
</comment>
<proteinExistence type="predicted"/>
<feature type="domain" description="Secretion system C-terminal sorting" evidence="2">
    <location>
        <begin position="286"/>
        <end position="361"/>
    </location>
</feature>
<dbReference type="Proteomes" id="UP001593833">
    <property type="component" value="Unassembled WGS sequence"/>
</dbReference>
<dbReference type="Pfam" id="PF18962">
    <property type="entry name" value="Por_Secre_tail"/>
    <property type="match status" value="1"/>
</dbReference>
<organism evidence="3 4">
    <name type="scientific">Eiseniibacteriota bacterium</name>
    <dbReference type="NCBI Taxonomy" id="2212470"/>
    <lineage>
        <taxon>Bacteria</taxon>
        <taxon>Candidatus Eiseniibacteriota</taxon>
    </lineage>
</organism>
<dbReference type="SUPFAM" id="SSF50969">
    <property type="entry name" value="YVTN repeat-like/Quinoprotein amine dehydrogenase"/>
    <property type="match status" value="1"/>
</dbReference>
<dbReference type="InterPro" id="IPR015943">
    <property type="entry name" value="WD40/YVTN_repeat-like_dom_sf"/>
</dbReference>
<dbReference type="PANTHER" id="PTHR31270:SF1">
    <property type="entry name" value="GLUTAMINYL-PEPTIDE CYCLOTRANSFERASE"/>
    <property type="match status" value="1"/>
</dbReference>
<dbReference type="Gene3D" id="2.130.10.10">
    <property type="entry name" value="YVTN repeat-like/Quinoprotein amine dehydrogenase"/>
    <property type="match status" value="1"/>
</dbReference>
<keyword evidence="1" id="KW-0732">Signal</keyword>
<keyword evidence="4" id="KW-1185">Reference proteome</keyword>
<evidence type="ECO:0000256" key="1">
    <source>
        <dbReference type="SAM" id="SignalP"/>
    </source>
</evidence>
<dbReference type="InterPro" id="IPR026444">
    <property type="entry name" value="Secre_tail"/>
</dbReference>
<gene>
    <name evidence="3" type="ORF">ACFL6M_07480</name>
</gene>
<name>A0ABV6YM84_UNCEI</name>
<protein>
    <submittedName>
        <fullName evidence="3">Glutaminyl-peptide cyclotransferase</fullName>
    </submittedName>
</protein>
<dbReference type="NCBIfam" id="TIGR04183">
    <property type="entry name" value="Por_Secre_tail"/>
    <property type="match status" value="1"/>
</dbReference>
<evidence type="ECO:0000259" key="2">
    <source>
        <dbReference type="Pfam" id="PF18962"/>
    </source>
</evidence>
<dbReference type="InterPro" id="IPR011044">
    <property type="entry name" value="Quino_amine_DH_bsu"/>
</dbReference>
<evidence type="ECO:0000313" key="4">
    <source>
        <dbReference type="Proteomes" id="UP001593833"/>
    </source>
</evidence>
<dbReference type="InterPro" id="IPR007788">
    <property type="entry name" value="QCT"/>
</dbReference>
<accession>A0ABV6YM84</accession>
<sequence>MLGSTPTMGSRGMMAAYALALLCTAGFPAGATTPVYTYEVLNVYLHDARAFTQGLIYADSVFYEGTGLYGESSLRKVEVETGLVTKRFDLDADYFGEGVTALRDTLYQLTWVENVGFTYVEEDTFRLIETFPYPWDGWGLTHDGTHLITSDGSPTIRFLEPSTRELVSQIQVRDEGAPVYYLNELEYIQGKIYANVLGWHEIAVIDPGSGDIEAWLDLGGLVDSVASSPRVSVLNGIAYNPDAVTLFVTGKRWPKVFEIDVATLHPQGADDLVWQVPEGRPQISCFPNPCRRQTNLAFDLGQERRVSLGLFDIQGRLVRRLANGRHDSGRHHAVLDVARLSRGAYYIRLVTNEGVETKELLVVR</sequence>
<feature type="signal peptide" evidence="1">
    <location>
        <begin position="1"/>
        <end position="31"/>
    </location>
</feature>
<feature type="chain" id="PRO_5045179900" evidence="1">
    <location>
        <begin position="32"/>
        <end position="364"/>
    </location>
</feature>
<dbReference type="EMBL" id="JBHPKH010000157">
    <property type="protein sequence ID" value="MFC1573423.1"/>
    <property type="molecule type" value="Genomic_DNA"/>
</dbReference>
<evidence type="ECO:0000313" key="3">
    <source>
        <dbReference type="EMBL" id="MFC1573423.1"/>
    </source>
</evidence>
<reference evidence="3 4" key="1">
    <citation type="submission" date="2024-09" db="EMBL/GenBank/DDBJ databases">
        <authorList>
            <person name="D'Angelo T."/>
        </authorList>
    </citation>
    <scope>NUCLEOTIDE SEQUENCE [LARGE SCALE GENOMIC DNA]</scope>
    <source>
        <strain evidence="3">SAG AM-320-E07</strain>
    </source>
</reference>